<keyword evidence="5 8" id="KW-1133">Transmembrane helix</keyword>
<organism evidence="9 10">
    <name type="scientific">Meripilus lineatus</name>
    <dbReference type="NCBI Taxonomy" id="2056292"/>
    <lineage>
        <taxon>Eukaryota</taxon>
        <taxon>Fungi</taxon>
        <taxon>Dikarya</taxon>
        <taxon>Basidiomycota</taxon>
        <taxon>Agaricomycotina</taxon>
        <taxon>Agaricomycetes</taxon>
        <taxon>Polyporales</taxon>
        <taxon>Meripilaceae</taxon>
        <taxon>Meripilus</taxon>
    </lineage>
</organism>
<evidence type="ECO:0000256" key="4">
    <source>
        <dbReference type="ARBA" id="ARBA00022692"/>
    </source>
</evidence>
<evidence type="ECO:0000256" key="6">
    <source>
        <dbReference type="ARBA" id="ARBA00023136"/>
    </source>
</evidence>
<evidence type="ECO:0000256" key="2">
    <source>
        <dbReference type="ARBA" id="ARBA00012543"/>
    </source>
</evidence>
<feature type="transmembrane region" description="Helical" evidence="8">
    <location>
        <begin position="300"/>
        <end position="328"/>
    </location>
</feature>
<dbReference type="GO" id="GO:0030428">
    <property type="term" value="C:cell septum"/>
    <property type="evidence" value="ECO:0007669"/>
    <property type="project" value="TreeGrafter"/>
</dbReference>
<keyword evidence="4 8" id="KW-0812">Transmembrane</keyword>
<proteinExistence type="inferred from homology"/>
<dbReference type="InterPro" id="IPR029044">
    <property type="entry name" value="Nucleotide-diphossugar_trans"/>
</dbReference>
<evidence type="ECO:0000313" key="10">
    <source>
        <dbReference type="Proteomes" id="UP001212997"/>
    </source>
</evidence>
<name>A0AAD5V4D2_9APHY</name>
<keyword evidence="8" id="KW-1003">Cell membrane</keyword>
<evidence type="ECO:0000256" key="1">
    <source>
        <dbReference type="ARBA" id="ARBA00004141"/>
    </source>
</evidence>
<dbReference type="GO" id="GO:0006031">
    <property type="term" value="P:chitin biosynthetic process"/>
    <property type="evidence" value="ECO:0007669"/>
    <property type="project" value="UniProtKB-UniRule"/>
</dbReference>
<sequence>MGCYQEGVAQESVAGEKVVAHIFESTSQVLVTEYGEVVQGPCPVQMIFCLKEENKKKLNSHRWFFNAFCPLLQPNSFYQHPSVGGACGEICVDVGKTSSLLLTNPLVAAQNFEYKTSNILDKPLESVCGFISVLPGAFSAYRYQALLDGPEGDGPLTTYLMGENLLHGLSDDGGLFERNRYLAEDRVLSFEIVTKKHEAWVLRYVKSARATTDAPTSVPEFISQRRRWLNGALFAAINATIFFTRIWSSGHSLSRKIILQIEFTYNALQLFFTWISLANYFLGFFYLISTATSSPTDDAFSFIFIGAGDIVFEAFVKLYFAILFVILVCSLGNRPQGSKWLYSASMIMFGSTPHSWEGWRDYPHLARTNKKFRDLVLSLFGTLGAFVISAVLYLDPWHIITSFLQYMVLLPSYVNILMMYAMCNVHDVTWGTKGDNNASKALGSARRVTDALGRDMVEVELPTSLEDVDHLWDASFNALAFKPPPEKEDRDPVTRQADEDRNSRTNLILAWFGTNIVIILIFTSNAFLDYVEDNVQATGDAGSNPYLKFLFYSMYVSNFTGVSFGDLILYYPSRISVSFIRFTGSMAYLVLEILGI</sequence>
<gene>
    <name evidence="9" type="ORF">NLI96_g7450</name>
</gene>
<dbReference type="InterPro" id="IPR004835">
    <property type="entry name" value="Chitin_synth"/>
</dbReference>
<feature type="transmembrane region" description="Helical" evidence="8">
    <location>
        <begin position="268"/>
        <end position="288"/>
    </location>
</feature>
<feature type="transmembrane region" description="Helical" evidence="8">
    <location>
        <begin position="508"/>
        <end position="528"/>
    </location>
</feature>
<dbReference type="GO" id="GO:0004100">
    <property type="term" value="F:chitin synthase activity"/>
    <property type="evidence" value="ECO:0007669"/>
    <property type="project" value="UniProtKB-UniRule"/>
</dbReference>
<dbReference type="Proteomes" id="UP001212997">
    <property type="component" value="Unassembled WGS sequence"/>
</dbReference>
<evidence type="ECO:0000256" key="5">
    <source>
        <dbReference type="ARBA" id="ARBA00022989"/>
    </source>
</evidence>
<evidence type="ECO:0000256" key="8">
    <source>
        <dbReference type="RuleBase" id="RU366040"/>
    </source>
</evidence>
<evidence type="ECO:0000313" key="9">
    <source>
        <dbReference type="EMBL" id="KAJ3481743.1"/>
    </source>
</evidence>
<dbReference type="PANTHER" id="PTHR22914">
    <property type="entry name" value="CHITIN SYNTHASE"/>
    <property type="match status" value="1"/>
</dbReference>
<dbReference type="EMBL" id="JANAWD010000306">
    <property type="protein sequence ID" value="KAJ3481743.1"/>
    <property type="molecule type" value="Genomic_DNA"/>
</dbReference>
<accession>A0AAD5V4D2</accession>
<evidence type="ECO:0000256" key="3">
    <source>
        <dbReference type="ARBA" id="ARBA00022676"/>
    </source>
</evidence>
<keyword evidence="6 8" id="KW-0472">Membrane</keyword>
<keyword evidence="8" id="KW-0961">Cell wall biogenesis/degradation</keyword>
<feature type="transmembrane region" description="Helical" evidence="8">
    <location>
        <begin position="228"/>
        <end position="247"/>
    </location>
</feature>
<dbReference type="EC" id="2.4.1.16" evidence="2 8"/>
<evidence type="ECO:0000256" key="7">
    <source>
        <dbReference type="ARBA" id="ARBA00048014"/>
    </source>
</evidence>
<reference evidence="9" key="1">
    <citation type="submission" date="2022-07" db="EMBL/GenBank/DDBJ databases">
        <title>Genome Sequence of Physisporinus lineatus.</title>
        <authorList>
            <person name="Buettner E."/>
        </authorList>
    </citation>
    <scope>NUCLEOTIDE SEQUENCE</scope>
    <source>
        <strain evidence="9">VT162</strain>
    </source>
</reference>
<keyword evidence="10" id="KW-1185">Reference proteome</keyword>
<comment type="caution">
    <text evidence="9">The sequence shown here is derived from an EMBL/GenBank/DDBJ whole genome shotgun (WGS) entry which is preliminary data.</text>
</comment>
<dbReference type="GO" id="GO:0005886">
    <property type="term" value="C:plasma membrane"/>
    <property type="evidence" value="ECO:0007669"/>
    <property type="project" value="UniProtKB-SubCell"/>
</dbReference>
<protein>
    <recommendedName>
        <fullName evidence="2 8">Chitin synthase</fullName>
        <ecNumber evidence="2 8">2.4.1.16</ecNumber>
    </recommendedName>
</protein>
<keyword evidence="8" id="KW-0808">Transferase</keyword>
<comment type="function">
    <text evidence="8">Polymerizes chitin, a structural polymer of the cell wall and septum, by transferring the sugar moiety of UDP-GlcNAc to the non-reducing end of the growing chitin polymer.</text>
</comment>
<dbReference type="GO" id="GO:0071555">
    <property type="term" value="P:cell wall organization"/>
    <property type="evidence" value="ECO:0007669"/>
    <property type="project" value="UniProtKB-KW"/>
</dbReference>
<feature type="transmembrane region" description="Helical" evidence="8">
    <location>
        <begin position="403"/>
        <end position="422"/>
    </location>
</feature>
<dbReference type="AlphaFoldDB" id="A0AAD5V4D2"/>
<feature type="transmembrane region" description="Helical" evidence="8">
    <location>
        <begin position="376"/>
        <end position="394"/>
    </location>
</feature>
<dbReference type="PANTHER" id="PTHR22914:SF44">
    <property type="entry name" value="CHITIN SYNTHASE 2"/>
    <property type="match status" value="1"/>
</dbReference>
<feature type="transmembrane region" description="Helical" evidence="8">
    <location>
        <begin position="549"/>
        <end position="571"/>
    </location>
</feature>
<dbReference type="SUPFAM" id="SSF53448">
    <property type="entry name" value="Nucleotide-diphospho-sugar transferases"/>
    <property type="match status" value="1"/>
</dbReference>
<dbReference type="Pfam" id="PF01644">
    <property type="entry name" value="Chitin_synth_1"/>
    <property type="match status" value="2"/>
</dbReference>
<comment type="subcellular location">
    <subcellularLocation>
        <location evidence="8">Cell membrane</location>
        <topology evidence="8">Multi-pass membrane protein</topology>
    </subcellularLocation>
    <subcellularLocation>
        <location evidence="1">Membrane</location>
        <topology evidence="1">Multi-pass membrane protein</topology>
    </subcellularLocation>
</comment>
<comment type="similarity">
    <text evidence="8">Belongs to the chitin synthase family.</text>
</comment>
<keyword evidence="3 8" id="KW-0328">Glycosyltransferase</keyword>
<comment type="catalytic activity">
    <reaction evidence="7 8">
        <text>[(1-&gt;4)-N-acetyl-beta-D-glucosaminyl](n) + UDP-N-acetyl-alpha-D-glucosamine = [(1-&gt;4)-N-acetyl-beta-D-glucosaminyl](n+1) + UDP + H(+)</text>
        <dbReference type="Rhea" id="RHEA:16637"/>
        <dbReference type="Rhea" id="RHEA-COMP:9593"/>
        <dbReference type="Rhea" id="RHEA-COMP:9595"/>
        <dbReference type="ChEBI" id="CHEBI:15378"/>
        <dbReference type="ChEBI" id="CHEBI:17029"/>
        <dbReference type="ChEBI" id="CHEBI:57705"/>
        <dbReference type="ChEBI" id="CHEBI:58223"/>
        <dbReference type="EC" id="2.4.1.16"/>
    </reaction>
</comment>